<keyword evidence="1" id="KW-0472">Membrane</keyword>
<dbReference type="OrthoDB" id="9810515at2"/>
<dbReference type="InterPro" id="IPR036514">
    <property type="entry name" value="SGNH_hydro_sf"/>
</dbReference>
<keyword evidence="1" id="KW-0812">Transmembrane</keyword>
<proteinExistence type="predicted"/>
<name>A0A5P8E4B5_9BACT</name>
<dbReference type="Proteomes" id="UP000249375">
    <property type="component" value="Chromosome"/>
</dbReference>
<evidence type="ECO:0008006" key="4">
    <source>
        <dbReference type="Google" id="ProtNLM"/>
    </source>
</evidence>
<gene>
    <name evidence="2" type="ORF">C7Y71_001805</name>
</gene>
<dbReference type="EMBL" id="CP033459">
    <property type="protein sequence ID" value="QFQ11855.1"/>
    <property type="molecule type" value="Genomic_DNA"/>
</dbReference>
<keyword evidence="1" id="KW-1133">Transmembrane helix</keyword>
<dbReference type="SUPFAM" id="SSF52266">
    <property type="entry name" value="SGNH hydrolase"/>
    <property type="match status" value="1"/>
</dbReference>
<reference evidence="2 3" key="1">
    <citation type="submission" date="2018-11" db="EMBL/GenBank/DDBJ databases">
        <authorList>
            <person name="Na S.W."/>
            <person name="Baik M."/>
        </authorList>
    </citation>
    <scope>NUCLEOTIDE SEQUENCE [LARGE SCALE GENOMIC DNA]</scope>
    <source>
        <strain evidence="2 3">E39</strain>
    </source>
</reference>
<dbReference type="RefSeq" id="WP_111897769.1">
    <property type="nucleotide sequence ID" value="NZ_CP033459.1"/>
</dbReference>
<dbReference type="GO" id="GO:0016788">
    <property type="term" value="F:hydrolase activity, acting on ester bonds"/>
    <property type="evidence" value="ECO:0007669"/>
    <property type="project" value="UniProtKB-ARBA"/>
</dbReference>
<dbReference type="Gene3D" id="2.60.120.1360">
    <property type="match status" value="1"/>
</dbReference>
<dbReference type="Gene3D" id="3.40.50.1110">
    <property type="entry name" value="SGNH hydrolase"/>
    <property type="match status" value="1"/>
</dbReference>
<protein>
    <recommendedName>
        <fullName evidence="4">SGNH hydrolase-type esterase domain-containing protein</fullName>
    </recommendedName>
</protein>
<evidence type="ECO:0000313" key="2">
    <source>
        <dbReference type="EMBL" id="QFQ11855.1"/>
    </source>
</evidence>
<accession>A0A5P8E4B5</accession>
<dbReference type="AlphaFoldDB" id="A0A5P8E4B5"/>
<dbReference type="KEGG" id="alq:C7Y71_001805"/>
<evidence type="ECO:0000256" key="1">
    <source>
        <dbReference type="SAM" id="Phobius"/>
    </source>
</evidence>
<sequence>MKSPSSQHSEKSKRGNYKNFLNRTFWVSIFVITGLSILFFLPDITFFGIELKKIDILSDIKKDSNKNASSGLIAQINNAHQTFNDSCKTGVTCIRNYSQEEGKGMDAFYSALDKASQQKVRIAFLGDSFIEGDILTGDLRDMLQKKYGGQGVGFTSIDNEAAHFRKTCRTTNEGFNKHTILDKNNKIELIGLSGQYFTQADSVPHASFELKTLPDIFSTLGNCNQSEFFYKGNGRSFNITARVNGSETINFQAEATPGLHKLTATNSQINSIRWHVDEGRGAVFYGATLENSSPGVFVDNFALRSNTGKRLIDLSEELLRQIDSLRHYDLIVLQYGLNIVHKRCTDYSTYEDELANIVKKLKHCMPNTAIMIFGMADRCSKGSDGNFHTMNAIKSFIIHQENAAIKSGCSFWNTFEAMGGEDSMEKFVESSPPMANKDYTHINFEGGAYFAKLLYDALVWGKQEYDRKLQLINNNKN</sequence>
<evidence type="ECO:0000313" key="3">
    <source>
        <dbReference type="Proteomes" id="UP000249375"/>
    </source>
</evidence>
<feature type="transmembrane region" description="Helical" evidence="1">
    <location>
        <begin position="20"/>
        <end position="41"/>
    </location>
</feature>
<organism evidence="2 3">
    <name type="scientific">Pseudoprevotella muciniphila</name>
    <dbReference type="NCBI Taxonomy" id="2133944"/>
    <lineage>
        <taxon>Bacteria</taxon>
        <taxon>Pseudomonadati</taxon>
        <taxon>Bacteroidota</taxon>
        <taxon>Bacteroidia</taxon>
        <taxon>Bacteroidales</taxon>
        <taxon>Prevotellaceae</taxon>
        <taxon>Pseudoprevotella</taxon>
    </lineage>
</organism>
<keyword evidence="3" id="KW-1185">Reference proteome</keyword>